<protein>
    <submittedName>
        <fullName evidence="12">PINIT domain-containing protein</fullName>
    </submittedName>
</protein>
<keyword evidence="5 8" id="KW-0863">Zinc-finger</keyword>
<keyword evidence="6" id="KW-0833">Ubl conjugation pathway</keyword>
<dbReference type="AlphaFoldDB" id="A0A9P5MZA6"/>
<dbReference type="Gene3D" id="3.30.40.10">
    <property type="entry name" value="Zinc/RING finger domain, C3HC4 (zinc finger)"/>
    <property type="match status" value="1"/>
</dbReference>
<feature type="domain" description="PINIT" evidence="11">
    <location>
        <begin position="142"/>
        <end position="318"/>
    </location>
</feature>
<sequence length="664" mass="72655">MTSVDPWADFEGLKINVSLNTVDRLKQIISGFNDECWSMLSKSGKKQDLIDRIIRSLDEWRASSNIDKWNKARGVLYQVRSSGMWRGHAHSAPGNLSSSSTNSYPAAPVSRPYIAPTAGPSNAPRYESFAPPPRNITLSMAAPSPHAGATATLPRPSIRFKPSPFFQIEQAVSNIVECPESSSSGDRRQQVLLFSLTADQITKLNSPDPKYELRLYCTSSSYFALGPAGIRFGGNPCPIEFPPTCEIRVNQVQISASTKGMKKKPGTAPPAHLGNSVRVSIGHQNRVEMVYINSQTNSNQPPPSPKKYYMVIMLVQVTTVSQLIGRVKKGKFRSREDILAQRKQAAEVDDDDIVAGPQKTSLKCPLSYCRINTPCRSSHCIHVQCFDALSWFSVNEQTTTWSCPVCEKSINYEDLIVDGYFNSILESTPDTVDDVIVEADGEWHTADDRYASDAWKKTHKPGPPLVSPTPHLKHQVTSNSPSDKSSQEKSQRSGDVVVLDSEEEDEGEVKRELSPSRPEQFGLLGTQVIDLTVESDDESTSIRSSGKRKAESDSVLAAADIWKKSRLGEPPNATTVTDNVDISASGGLVSSLTHGARRYAANGAPLQHRPHSTQFTPVTHGSHGSPFTSPYYAQPSRVGAPFSGSFGPQVSHRAGYYSQFGNIA</sequence>
<dbReference type="GO" id="GO:0016925">
    <property type="term" value="P:protein sumoylation"/>
    <property type="evidence" value="ECO:0007669"/>
    <property type="project" value="TreeGrafter"/>
</dbReference>
<evidence type="ECO:0000256" key="9">
    <source>
        <dbReference type="SAM" id="MobiDB-lite"/>
    </source>
</evidence>
<evidence type="ECO:0000256" key="3">
    <source>
        <dbReference type="ARBA" id="ARBA00022679"/>
    </source>
</evidence>
<dbReference type="GO" id="GO:0061665">
    <property type="term" value="F:SUMO ligase activity"/>
    <property type="evidence" value="ECO:0007669"/>
    <property type="project" value="TreeGrafter"/>
</dbReference>
<keyword evidence="4" id="KW-0479">Metal-binding</keyword>
<comment type="pathway">
    <text evidence="1">Protein modification; protein sumoylation.</text>
</comment>
<dbReference type="CDD" id="cd16792">
    <property type="entry name" value="SP-RING_Siz-like"/>
    <property type="match status" value="1"/>
</dbReference>
<comment type="similarity">
    <text evidence="2">Belongs to the PIAS family.</text>
</comment>
<evidence type="ECO:0000256" key="6">
    <source>
        <dbReference type="ARBA" id="ARBA00022786"/>
    </source>
</evidence>
<dbReference type="GO" id="GO:0008270">
    <property type="term" value="F:zinc ion binding"/>
    <property type="evidence" value="ECO:0007669"/>
    <property type="project" value="UniProtKB-KW"/>
</dbReference>
<evidence type="ECO:0000256" key="1">
    <source>
        <dbReference type="ARBA" id="ARBA00004718"/>
    </source>
</evidence>
<evidence type="ECO:0000256" key="4">
    <source>
        <dbReference type="ARBA" id="ARBA00022723"/>
    </source>
</evidence>
<keyword evidence="13" id="KW-1185">Reference proteome</keyword>
<name>A0A9P5MZA6_9AGAM</name>
<gene>
    <name evidence="12" type="ORF">DFH94DRAFT_852866</name>
</gene>
<dbReference type="PROSITE" id="PS51044">
    <property type="entry name" value="ZF_SP_RING"/>
    <property type="match status" value="1"/>
</dbReference>
<dbReference type="InterPro" id="IPR023321">
    <property type="entry name" value="PINIT"/>
</dbReference>
<dbReference type="InterPro" id="IPR004181">
    <property type="entry name" value="Znf_MIZ"/>
</dbReference>
<reference evidence="12" key="1">
    <citation type="submission" date="2019-10" db="EMBL/GenBank/DDBJ databases">
        <authorList>
            <consortium name="DOE Joint Genome Institute"/>
            <person name="Kuo A."/>
            <person name="Miyauchi S."/>
            <person name="Kiss E."/>
            <person name="Drula E."/>
            <person name="Kohler A."/>
            <person name="Sanchez-Garcia M."/>
            <person name="Andreopoulos B."/>
            <person name="Barry K.W."/>
            <person name="Bonito G."/>
            <person name="Buee M."/>
            <person name="Carver A."/>
            <person name="Chen C."/>
            <person name="Cichocki N."/>
            <person name="Clum A."/>
            <person name="Culley D."/>
            <person name="Crous P.W."/>
            <person name="Fauchery L."/>
            <person name="Girlanda M."/>
            <person name="Hayes R."/>
            <person name="Keri Z."/>
            <person name="LaButti K."/>
            <person name="Lipzen A."/>
            <person name="Lombard V."/>
            <person name="Magnuson J."/>
            <person name="Maillard F."/>
            <person name="Morin E."/>
            <person name="Murat C."/>
            <person name="Nolan M."/>
            <person name="Ohm R."/>
            <person name="Pangilinan J."/>
            <person name="Pereira M."/>
            <person name="Perotto S."/>
            <person name="Peter M."/>
            <person name="Riley R."/>
            <person name="Sitrit Y."/>
            <person name="Stielow B."/>
            <person name="Szollosi G."/>
            <person name="Zifcakova L."/>
            <person name="Stursova M."/>
            <person name="Spatafora J.W."/>
            <person name="Tedersoo L."/>
            <person name="Vaario L.-M."/>
            <person name="Yamada A."/>
            <person name="Yan M."/>
            <person name="Wang P."/>
            <person name="Xu J."/>
            <person name="Bruns T."/>
            <person name="Baldrian P."/>
            <person name="Vilgalys R."/>
            <person name="Henrissat B."/>
            <person name="Grigoriev I.V."/>
            <person name="Hibbett D."/>
            <person name="Nagy L.G."/>
            <person name="Martin F.M."/>
        </authorList>
    </citation>
    <scope>NUCLEOTIDE SEQUENCE</scope>
    <source>
        <strain evidence="12">Prilba</strain>
    </source>
</reference>
<evidence type="ECO:0000256" key="5">
    <source>
        <dbReference type="ARBA" id="ARBA00022771"/>
    </source>
</evidence>
<dbReference type="Proteomes" id="UP000759537">
    <property type="component" value="Unassembled WGS sequence"/>
</dbReference>
<keyword evidence="3" id="KW-0808">Transferase</keyword>
<proteinExistence type="inferred from homology"/>
<feature type="compositionally biased region" description="Polar residues" evidence="9">
    <location>
        <begin position="475"/>
        <end position="484"/>
    </location>
</feature>
<dbReference type="Gene3D" id="2.60.120.780">
    <property type="entry name" value="PINIT domain"/>
    <property type="match status" value="1"/>
</dbReference>
<evidence type="ECO:0000256" key="2">
    <source>
        <dbReference type="ARBA" id="ARBA00005383"/>
    </source>
</evidence>
<dbReference type="PANTHER" id="PTHR10782:SF4">
    <property type="entry name" value="TONALLI, ISOFORM E"/>
    <property type="match status" value="1"/>
</dbReference>
<dbReference type="Pfam" id="PF02891">
    <property type="entry name" value="zf-MIZ"/>
    <property type="match status" value="1"/>
</dbReference>
<evidence type="ECO:0000259" key="11">
    <source>
        <dbReference type="PROSITE" id="PS51466"/>
    </source>
</evidence>
<dbReference type="OrthoDB" id="28127at2759"/>
<comment type="caution">
    <text evidence="12">The sequence shown here is derived from an EMBL/GenBank/DDBJ whole genome shotgun (WGS) entry which is preliminary data.</text>
</comment>
<dbReference type="PANTHER" id="PTHR10782">
    <property type="entry name" value="ZINC FINGER MIZ DOMAIN-CONTAINING PROTEIN"/>
    <property type="match status" value="1"/>
</dbReference>
<dbReference type="PROSITE" id="PS51466">
    <property type="entry name" value="PINIT"/>
    <property type="match status" value="1"/>
</dbReference>
<feature type="domain" description="SP-RING-type" evidence="10">
    <location>
        <begin position="349"/>
        <end position="430"/>
    </location>
</feature>
<dbReference type="Pfam" id="PF14324">
    <property type="entry name" value="PINIT"/>
    <property type="match status" value="1"/>
</dbReference>
<feature type="region of interest" description="Disordered" evidence="9">
    <location>
        <begin position="454"/>
        <end position="523"/>
    </location>
</feature>
<dbReference type="GO" id="GO:0000785">
    <property type="term" value="C:chromatin"/>
    <property type="evidence" value="ECO:0007669"/>
    <property type="project" value="TreeGrafter"/>
</dbReference>
<evidence type="ECO:0000256" key="7">
    <source>
        <dbReference type="ARBA" id="ARBA00022833"/>
    </source>
</evidence>
<evidence type="ECO:0000313" key="13">
    <source>
        <dbReference type="Proteomes" id="UP000759537"/>
    </source>
</evidence>
<evidence type="ECO:0000256" key="8">
    <source>
        <dbReference type="PROSITE-ProRule" id="PRU00452"/>
    </source>
</evidence>
<reference evidence="12" key="2">
    <citation type="journal article" date="2020" name="Nat. Commun.">
        <title>Large-scale genome sequencing of mycorrhizal fungi provides insights into the early evolution of symbiotic traits.</title>
        <authorList>
            <person name="Miyauchi S."/>
            <person name="Kiss E."/>
            <person name="Kuo A."/>
            <person name="Drula E."/>
            <person name="Kohler A."/>
            <person name="Sanchez-Garcia M."/>
            <person name="Morin E."/>
            <person name="Andreopoulos B."/>
            <person name="Barry K.W."/>
            <person name="Bonito G."/>
            <person name="Buee M."/>
            <person name="Carver A."/>
            <person name="Chen C."/>
            <person name="Cichocki N."/>
            <person name="Clum A."/>
            <person name="Culley D."/>
            <person name="Crous P.W."/>
            <person name="Fauchery L."/>
            <person name="Girlanda M."/>
            <person name="Hayes R.D."/>
            <person name="Keri Z."/>
            <person name="LaButti K."/>
            <person name="Lipzen A."/>
            <person name="Lombard V."/>
            <person name="Magnuson J."/>
            <person name="Maillard F."/>
            <person name="Murat C."/>
            <person name="Nolan M."/>
            <person name="Ohm R.A."/>
            <person name="Pangilinan J."/>
            <person name="Pereira M.F."/>
            <person name="Perotto S."/>
            <person name="Peter M."/>
            <person name="Pfister S."/>
            <person name="Riley R."/>
            <person name="Sitrit Y."/>
            <person name="Stielow J.B."/>
            <person name="Szollosi G."/>
            <person name="Zifcakova L."/>
            <person name="Stursova M."/>
            <person name="Spatafora J.W."/>
            <person name="Tedersoo L."/>
            <person name="Vaario L.M."/>
            <person name="Yamada A."/>
            <person name="Yan M."/>
            <person name="Wang P."/>
            <person name="Xu J."/>
            <person name="Bruns T."/>
            <person name="Baldrian P."/>
            <person name="Vilgalys R."/>
            <person name="Dunand C."/>
            <person name="Henrissat B."/>
            <person name="Grigoriev I.V."/>
            <person name="Hibbett D."/>
            <person name="Nagy L.G."/>
            <person name="Martin F.M."/>
        </authorList>
    </citation>
    <scope>NUCLEOTIDE SEQUENCE</scope>
    <source>
        <strain evidence="12">Prilba</strain>
    </source>
</reference>
<evidence type="ECO:0000313" key="12">
    <source>
        <dbReference type="EMBL" id="KAF8482164.1"/>
    </source>
</evidence>
<evidence type="ECO:0000259" key="10">
    <source>
        <dbReference type="PROSITE" id="PS51044"/>
    </source>
</evidence>
<dbReference type="InterPro" id="IPR031141">
    <property type="entry name" value="SIZ1/2_SP-RING"/>
</dbReference>
<organism evidence="12 13">
    <name type="scientific">Russula ochroleuca</name>
    <dbReference type="NCBI Taxonomy" id="152965"/>
    <lineage>
        <taxon>Eukaryota</taxon>
        <taxon>Fungi</taxon>
        <taxon>Dikarya</taxon>
        <taxon>Basidiomycota</taxon>
        <taxon>Agaricomycotina</taxon>
        <taxon>Agaricomycetes</taxon>
        <taxon>Russulales</taxon>
        <taxon>Russulaceae</taxon>
        <taxon>Russula</taxon>
    </lineage>
</organism>
<keyword evidence="7" id="KW-0862">Zinc</keyword>
<accession>A0A9P5MZA6</accession>
<dbReference type="InterPro" id="IPR013083">
    <property type="entry name" value="Znf_RING/FYVE/PHD"/>
</dbReference>
<dbReference type="EMBL" id="WHVB01000006">
    <property type="protein sequence ID" value="KAF8482164.1"/>
    <property type="molecule type" value="Genomic_DNA"/>
</dbReference>
<dbReference type="InterPro" id="IPR038654">
    <property type="entry name" value="PINIT_sf"/>
</dbReference>